<organism evidence="1 2">
    <name type="scientific">Batillaria attramentaria</name>
    <dbReference type="NCBI Taxonomy" id="370345"/>
    <lineage>
        <taxon>Eukaryota</taxon>
        <taxon>Metazoa</taxon>
        <taxon>Spiralia</taxon>
        <taxon>Lophotrochozoa</taxon>
        <taxon>Mollusca</taxon>
        <taxon>Gastropoda</taxon>
        <taxon>Caenogastropoda</taxon>
        <taxon>Sorbeoconcha</taxon>
        <taxon>Cerithioidea</taxon>
        <taxon>Batillariidae</taxon>
        <taxon>Batillaria</taxon>
    </lineage>
</organism>
<comment type="caution">
    <text evidence="1">The sequence shown here is derived from an EMBL/GenBank/DDBJ whole genome shotgun (WGS) entry which is preliminary data.</text>
</comment>
<reference evidence="1 2" key="1">
    <citation type="journal article" date="2023" name="Sci. Data">
        <title>Genome assembly of the Korean intertidal mud-creeper Batillaria attramentaria.</title>
        <authorList>
            <person name="Patra A.K."/>
            <person name="Ho P.T."/>
            <person name="Jun S."/>
            <person name="Lee S.J."/>
            <person name="Kim Y."/>
            <person name="Won Y.J."/>
        </authorList>
    </citation>
    <scope>NUCLEOTIDE SEQUENCE [LARGE SCALE GENOMIC DNA]</scope>
    <source>
        <strain evidence="1">Wonlab-2016</strain>
    </source>
</reference>
<protein>
    <submittedName>
        <fullName evidence="1">Uncharacterized protein</fullName>
    </submittedName>
</protein>
<sequence>MISRIFVFTYAPKRFRYFVRDLNWLLPFVTWSISDWLLCTVGYQERTFEKPDCFLILNSAILQFESETVVTVANQSQKTKLEKRTTQETAH</sequence>
<keyword evidence="2" id="KW-1185">Reference proteome</keyword>
<dbReference type="Proteomes" id="UP001519460">
    <property type="component" value="Unassembled WGS sequence"/>
</dbReference>
<accession>A0ABD0KBH6</accession>
<dbReference type="AlphaFoldDB" id="A0ABD0KBH6"/>
<name>A0ABD0KBH6_9CAEN</name>
<evidence type="ECO:0000313" key="1">
    <source>
        <dbReference type="EMBL" id="KAK7484341.1"/>
    </source>
</evidence>
<evidence type="ECO:0000313" key="2">
    <source>
        <dbReference type="Proteomes" id="UP001519460"/>
    </source>
</evidence>
<proteinExistence type="predicted"/>
<gene>
    <name evidence="1" type="ORF">BaRGS_00024466</name>
</gene>
<dbReference type="EMBL" id="JACVVK020000212">
    <property type="protein sequence ID" value="KAK7484341.1"/>
    <property type="molecule type" value="Genomic_DNA"/>
</dbReference>